<dbReference type="RefSeq" id="WP_272085103.1">
    <property type="nucleotide sequence ID" value="NZ_JAQNDL010000001.1"/>
</dbReference>
<organism evidence="1 2">
    <name type="scientific">Nannocystis bainbridge</name>
    <dbReference type="NCBI Taxonomy" id="2995303"/>
    <lineage>
        <taxon>Bacteria</taxon>
        <taxon>Pseudomonadati</taxon>
        <taxon>Myxococcota</taxon>
        <taxon>Polyangia</taxon>
        <taxon>Nannocystales</taxon>
        <taxon>Nannocystaceae</taxon>
        <taxon>Nannocystis</taxon>
    </lineage>
</organism>
<evidence type="ECO:0000313" key="1">
    <source>
        <dbReference type="EMBL" id="MDC0716611.1"/>
    </source>
</evidence>
<dbReference type="InterPro" id="IPR016084">
    <property type="entry name" value="Haem_Oase-like_multi-hlx"/>
</dbReference>
<dbReference type="Gene3D" id="1.20.910.10">
    <property type="entry name" value="Heme oxygenase-like"/>
    <property type="match status" value="1"/>
</dbReference>
<dbReference type="EMBL" id="JAQNDL010000001">
    <property type="protein sequence ID" value="MDC0716611.1"/>
    <property type="molecule type" value="Genomic_DNA"/>
</dbReference>
<sequence length="186" mass="19337">MPGRLLTALRSETHEHHRQLDAALAMSASAITRDRYVAFLRGSLAAVAPLEAAMLAWFPAPGEPTRRECLLADLAALGAVAGAEDDAAPIDATREQALGWSYVLAGSTLGGMVLAREVEAALGPAAPTRYLRLRGEGTAAAWKAFLVGLAEHDEALSEAQVVAVCRAAAAAFARFTAAFTAAGAIR</sequence>
<comment type="caution">
    <text evidence="1">The sequence shown here is derived from an EMBL/GenBank/DDBJ whole genome shotgun (WGS) entry which is preliminary data.</text>
</comment>
<protein>
    <submittedName>
        <fullName evidence="1">Biliverdin-producing heme oxygenase</fullName>
    </submittedName>
</protein>
<dbReference type="CDD" id="cd19166">
    <property type="entry name" value="HemeO-bac"/>
    <property type="match status" value="1"/>
</dbReference>
<keyword evidence="2" id="KW-1185">Reference proteome</keyword>
<reference evidence="1 2" key="1">
    <citation type="submission" date="2022-11" db="EMBL/GenBank/DDBJ databases">
        <title>Minimal conservation of predation-associated metabolite biosynthetic gene clusters underscores biosynthetic potential of Myxococcota including descriptions for ten novel species: Archangium lansinium sp. nov., Myxococcus landrumus sp. nov., Nannocystis bai.</title>
        <authorList>
            <person name="Ahearne A."/>
            <person name="Stevens C."/>
            <person name="Dowd S."/>
        </authorList>
    </citation>
    <scope>NUCLEOTIDE SEQUENCE [LARGE SCALE GENOMIC DNA]</scope>
    <source>
        <strain evidence="1 2">BB15-2</strain>
    </source>
</reference>
<evidence type="ECO:0000313" key="2">
    <source>
        <dbReference type="Proteomes" id="UP001221686"/>
    </source>
</evidence>
<accession>A0ABT5DW29</accession>
<gene>
    <name evidence="1" type="ORF">POL25_06895</name>
</gene>
<proteinExistence type="predicted"/>
<dbReference type="SUPFAM" id="SSF48613">
    <property type="entry name" value="Heme oxygenase-like"/>
    <property type="match status" value="1"/>
</dbReference>
<dbReference type="Proteomes" id="UP001221686">
    <property type="component" value="Unassembled WGS sequence"/>
</dbReference>
<name>A0ABT5DW29_9BACT</name>